<sequence>MFNSEPTKPKDSTVAPVVDISKLDDKAIELALKHNNLEVAKLILRVHSIIPSYKKNSFEPYNVIAYKCVDLSHINSPVIDISLDKGQTESLQLLICEGKYFSHVDRVLQRGAKRNSLRIVKSVLEKRGDNDIESFINDALRRASENGHIEVFSPLLGRGANAHADNEYALRCVAQNDYGADASAQKLAILGSDKMVEKNMRLNVSQTIQAV</sequence>
<dbReference type="OrthoDB" id="194358at2759"/>
<comment type="caution">
    <text evidence="1">The sequence shown here is derived from an EMBL/GenBank/DDBJ whole genome shotgun (WGS) entry which is preliminary data.</text>
</comment>
<gene>
    <name evidence="1" type="ORF">BB560_000070</name>
</gene>
<reference evidence="1 2" key="1">
    <citation type="journal article" date="2018" name="MBio">
        <title>Comparative Genomics Reveals the Core Gene Toolbox for the Fungus-Insect Symbiosis.</title>
        <authorList>
            <person name="Wang Y."/>
            <person name="Stata M."/>
            <person name="Wang W."/>
            <person name="Stajich J.E."/>
            <person name="White M.M."/>
            <person name="Moncalvo J.M."/>
        </authorList>
    </citation>
    <scope>NUCLEOTIDE SEQUENCE [LARGE SCALE GENOMIC DNA]</scope>
    <source>
        <strain evidence="1 2">SC-DP-2</strain>
    </source>
</reference>
<dbReference type="Proteomes" id="UP000245609">
    <property type="component" value="Unassembled WGS sequence"/>
</dbReference>
<evidence type="ECO:0000313" key="2">
    <source>
        <dbReference type="Proteomes" id="UP000245609"/>
    </source>
</evidence>
<dbReference type="Gene3D" id="1.25.40.20">
    <property type="entry name" value="Ankyrin repeat-containing domain"/>
    <property type="match status" value="1"/>
</dbReference>
<dbReference type="SUPFAM" id="SSF48403">
    <property type="entry name" value="Ankyrin repeat"/>
    <property type="match status" value="1"/>
</dbReference>
<keyword evidence="2" id="KW-1185">Reference proteome</keyword>
<name>A0A2T9ZLH4_9FUNG</name>
<dbReference type="AlphaFoldDB" id="A0A2T9ZLH4"/>
<proteinExistence type="predicted"/>
<protein>
    <submittedName>
        <fullName evidence="1">Uncharacterized protein</fullName>
    </submittedName>
</protein>
<organism evidence="1 2">
    <name type="scientific">Smittium megazygosporum</name>
    <dbReference type="NCBI Taxonomy" id="133381"/>
    <lineage>
        <taxon>Eukaryota</taxon>
        <taxon>Fungi</taxon>
        <taxon>Fungi incertae sedis</taxon>
        <taxon>Zoopagomycota</taxon>
        <taxon>Kickxellomycotina</taxon>
        <taxon>Harpellomycetes</taxon>
        <taxon>Harpellales</taxon>
        <taxon>Legeriomycetaceae</taxon>
        <taxon>Smittium</taxon>
    </lineage>
</organism>
<accession>A0A2T9ZLH4</accession>
<evidence type="ECO:0000313" key="1">
    <source>
        <dbReference type="EMBL" id="PVV05410.1"/>
    </source>
</evidence>
<dbReference type="InterPro" id="IPR036770">
    <property type="entry name" value="Ankyrin_rpt-contain_sf"/>
</dbReference>
<dbReference type="EMBL" id="MBFS01000007">
    <property type="protein sequence ID" value="PVV05410.1"/>
    <property type="molecule type" value="Genomic_DNA"/>
</dbReference>